<reference evidence="8 9" key="1">
    <citation type="submission" date="2023-01" db="EMBL/GenBank/DDBJ databases">
        <title>Cultivation and genomic characterization of new, ubiquitous marine nitrite-oxidizing bacteria from the Nitrospirales.</title>
        <authorList>
            <person name="Mueller A.J."/>
            <person name="Daebeler A."/>
            <person name="Herbold C.W."/>
            <person name="Kirkegaard R.H."/>
            <person name="Daims H."/>
        </authorList>
    </citation>
    <scope>NUCLEOTIDE SEQUENCE [LARGE SCALE GENOMIC DNA]</scope>
    <source>
        <strain evidence="8 9">DK</strain>
    </source>
</reference>
<keyword evidence="4" id="KW-0418">Kinase</keyword>
<dbReference type="InterPro" id="IPR005467">
    <property type="entry name" value="His_kinase_dom"/>
</dbReference>
<dbReference type="RefSeq" id="WP_312747163.1">
    <property type="nucleotide sequence ID" value="NZ_CP116968.1"/>
</dbReference>
<dbReference type="EC" id="2.7.13.3" evidence="2"/>
<evidence type="ECO:0000256" key="6">
    <source>
        <dbReference type="SAM" id="Phobius"/>
    </source>
</evidence>
<evidence type="ECO:0000313" key="9">
    <source>
        <dbReference type="Proteomes" id="UP001302494"/>
    </source>
</evidence>
<dbReference type="InterPro" id="IPR036890">
    <property type="entry name" value="HATPase_C_sf"/>
</dbReference>
<gene>
    <name evidence="8" type="ORF">PQG83_04275</name>
</gene>
<protein>
    <recommendedName>
        <fullName evidence="2">histidine kinase</fullName>
        <ecNumber evidence="2">2.7.13.3</ecNumber>
    </recommendedName>
</protein>
<dbReference type="KEGG" id="nneo:PQG83_04275"/>
<keyword evidence="3" id="KW-0808">Transferase</keyword>
<dbReference type="PANTHER" id="PTHR24421">
    <property type="entry name" value="NITRATE/NITRITE SENSOR PROTEIN NARX-RELATED"/>
    <property type="match status" value="1"/>
</dbReference>
<dbReference type="SMART" id="SM00387">
    <property type="entry name" value="HATPase_c"/>
    <property type="match status" value="1"/>
</dbReference>
<keyword evidence="9" id="KW-1185">Reference proteome</keyword>
<evidence type="ECO:0000259" key="7">
    <source>
        <dbReference type="PROSITE" id="PS50109"/>
    </source>
</evidence>
<sequence>MDGGSFLFWVLIATCLMHWLTVILLLRRVRLTENPLVWKLLSAAVGLLAIQKTYGVSIPFLENNPPPLNFVSTWLGCVIAGLLLGGIVQLSPFLYLLQRNKELLAVIEERNVIILHFHERIARALHKIQMAMEIGRPTTFIIEQVAEMSEMLQVFLENLKAGVLLGNKFEVALKTLVEDLSRESSFPILVYVDPSCEDHLSREQGAQLLHIVREAVRNSVQYSHAKRGQVSAKTTPTDTIIEVSDNGKGFEVDLVGAQGHGLGIMVNRAKKIGGRLKIHSQPSKGASVIIEVPFNEASSGRSHSASIVDASLKANKNVHVG</sequence>
<evidence type="ECO:0000256" key="5">
    <source>
        <dbReference type="ARBA" id="ARBA00023012"/>
    </source>
</evidence>
<evidence type="ECO:0000313" key="8">
    <source>
        <dbReference type="EMBL" id="WNM62975.1"/>
    </source>
</evidence>
<dbReference type="PRINTS" id="PR00344">
    <property type="entry name" value="BCTRLSENSOR"/>
</dbReference>
<feature type="transmembrane region" description="Helical" evidence="6">
    <location>
        <begin position="73"/>
        <end position="97"/>
    </location>
</feature>
<name>A0AA96GMB8_9BACT</name>
<keyword evidence="6" id="KW-0472">Membrane</keyword>
<dbReference type="CDD" id="cd16917">
    <property type="entry name" value="HATPase_UhpB-NarQ-NarX-like"/>
    <property type="match status" value="1"/>
</dbReference>
<organism evidence="8 9">
    <name type="scientific">Candidatus Nitrospira neomarina</name>
    <dbReference type="NCBI Taxonomy" id="3020899"/>
    <lineage>
        <taxon>Bacteria</taxon>
        <taxon>Pseudomonadati</taxon>
        <taxon>Nitrospirota</taxon>
        <taxon>Nitrospiria</taxon>
        <taxon>Nitrospirales</taxon>
        <taxon>Nitrospiraceae</taxon>
        <taxon>Nitrospira</taxon>
    </lineage>
</organism>
<keyword evidence="5" id="KW-0902">Two-component regulatory system</keyword>
<dbReference type="AlphaFoldDB" id="A0AA96GMB8"/>
<evidence type="ECO:0000256" key="2">
    <source>
        <dbReference type="ARBA" id="ARBA00012438"/>
    </source>
</evidence>
<keyword evidence="8" id="KW-0547">Nucleotide-binding</keyword>
<dbReference type="Proteomes" id="UP001302494">
    <property type="component" value="Chromosome"/>
</dbReference>
<feature type="domain" description="Histidine kinase" evidence="7">
    <location>
        <begin position="207"/>
        <end position="296"/>
    </location>
</feature>
<feature type="transmembrane region" description="Helical" evidence="6">
    <location>
        <begin position="38"/>
        <end position="61"/>
    </location>
</feature>
<dbReference type="SUPFAM" id="SSF55874">
    <property type="entry name" value="ATPase domain of HSP90 chaperone/DNA topoisomerase II/histidine kinase"/>
    <property type="match status" value="1"/>
</dbReference>
<dbReference type="GO" id="GO:0000160">
    <property type="term" value="P:phosphorelay signal transduction system"/>
    <property type="evidence" value="ECO:0007669"/>
    <property type="project" value="UniProtKB-KW"/>
</dbReference>
<dbReference type="InterPro" id="IPR004358">
    <property type="entry name" value="Sig_transdc_His_kin-like_C"/>
</dbReference>
<keyword evidence="6" id="KW-1133">Transmembrane helix</keyword>
<dbReference type="GO" id="GO:0004673">
    <property type="term" value="F:protein histidine kinase activity"/>
    <property type="evidence" value="ECO:0007669"/>
    <property type="project" value="UniProtKB-EC"/>
</dbReference>
<keyword evidence="6" id="KW-0812">Transmembrane</keyword>
<dbReference type="Pfam" id="PF02518">
    <property type="entry name" value="HATPase_c"/>
    <property type="match status" value="1"/>
</dbReference>
<dbReference type="PROSITE" id="PS50109">
    <property type="entry name" value="HIS_KIN"/>
    <property type="match status" value="1"/>
</dbReference>
<comment type="catalytic activity">
    <reaction evidence="1">
        <text>ATP + protein L-histidine = ADP + protein N-phospho-L-histidine.</text>
        <dbReference type="EC" id="2.7.13.3"/>
    </reaction>
</comment>
<evidence type="ECO:0000256" key="4">
    <source>
        <dbReference type="ARBA" id="ARBA00022777"/>
    </source>
</evidence>
<dbReference type="GO" id="GO:0005524">
    <property type="term" value="F:ATP binding"/>
    <property type="evidence" value="ECO:0007669"/>
    <property type="project" value="UniProtKB-KW"/>
</dbReference>
<dbReference type="InterPro" id="IPR003594">
    <property type="entry name" value="HATPase_dom"/>
</dbReference>
<dbReference type="EMBL" id="CP116968">
    <property type="protein sequence ID" value="WNM62975.1"/>
    <property type="molecule type" value="Genomic_DNA"/>
</dbReference>
<dbReference type="PANTHER" id="PTHR24421:SF10">
    <property type="entry name" value="NITRATE_NITRITE SENSOR PROTEIN NARQ"/>
    <property type="match status" value="1"/>
</dbReference>
<feature type="transmembrane region" description="Helical" evidence="6">
    <location>
        <begin position="6"/>
        <end position="26"/>
    </location>
</feature>
<dbReference type="Gene3D" id="3.30.565.10">
    <property type="entry name" value="Histidine kinase-like ATPase, C-terminal domain"/>
    <property type="match status" value="1"/>
</dbReference>
<accession>A0AA96GMB8</accession>
<evidence type="ECO:0000256" key="3">
    <source>
        <dbReference type="ARBA" id="ARBA00022679"/>
    </source>
</evidence>
<evidence type="ECO:0000256" key="1">
    <source>
        <dbReference type="ARBA" id="ARBA00000085"/>
    </source>
</evidence>
<proteinExistence type="predicted"/>
<keyword evidence="8" id="KW-0067">ATP-binding</keyword>
<dbReference type="InterPro" id="IPR050482">
    <property type="entry name" value="Sensor_HK_TwoCompSys"/>
</dbReference>